<evidence type="ECO:0000256" key="3">
    <source>
        <dbReference type="ARBA" id="ARBA00009295"/>
    </source>
</evidence>
<dbReference type="CDD" id="cd03506">
    <property type="entry name" value="Delta6-FADS-like"/>
    <property type="match status" value="2"/>
</dbReference>
<dbReference type="Gene3D" id="3.10.120.10">
    <property type="entry name" value="Cytochrome b5-like heme/steroid binding domain"/>
    <property type="match status" value="2"/>
</dbReference>
<dbReference type="PANTHER" id="PTHR19353">
    <property type="entry name" value="FATTY ACID DESATURASE 2"/>
    <property type="match status" value="1"/>
</dbReference>
<dbReference type="SUPFAM" id="SSF55856">
    <property type="entry name" value="Cytochrome b5-like heme/steroid binding domain"/>
    <property type="match status" value="2"/>
</dbReference>
<comment type="caution">
    <text evidence="15">The sequence shown here is derived from an EMBL/GenBank/DDBJ whole genome shotgun (WGS) entry which is preliminary data.</text>
</comment>
<dbReference type="PANTHER" id="PTHR19353:SF12">
    <property type="entry name" value="ACYL-COA 6-DESATURASE"/>
    <property type="match status" value="1"/>
</dbReference>
<comment type="similarity">
    <text evidence="3">Belongs to the fatty acid desaturase type 1 family.</text>
</comment>
<accession>A0AAE0UZS9</accession>
<organism evidence="15 16">
    <name type="scientific">Hemibagrus guttatus</name>
    <dbReference type="NCBI Taxonomy" id="175788"/>
    <lineage>
        <taxon>Eukaryota</taxon>
        <taxon>Metazoa</taxon>
        <taxon>Chordata</taxon>
        <taxon>Craniata</taxon>
        <taxon>Vertebrata</taxon>
        <taxon>Euteleostomi</taxon>
        <taxon>Actinopterygii</taxon>
        <taxon>Neopterygii</taxon>
        <taxon>Teleostei</taxon>
        <taxon>Ostariophysi</taxon>
        <taxon>Siluriformes</taxon>
        <taxon>Bagridae</taxon>
        <taxon>Hemibagrus</taxon>
    </lineage>
</organism>
<dbReference type="Pfam" id="PF00173">
    <property type="entry name" value="Cyt-b5"/>
    <property type="match status" value="2"/>
</dbReference>
<dbReference type="PROSITE" id="PS50255">
    <property type="entry name" value="CYTOCHROME_B5_2"/>
    <property type="match status" value="2"/>
</dbReference>
<dbReference type="InterPro" id="IPR005804">
    <property type="entry name" value="FA_desaturase_dom"/>
</dbReference>
<evidence type="ECO:0000256" key="1">
    <source>
        <dbReference type="ARBA" id="ARBA00004141"/>
    </source>
</evidence>
<feature type="region of interest" description="Disordered" evidence="12">
    <location>
        <begin position="469"/>
        <end position="488"/>
    </location>
</feature>
<protein>
    <recommendedName>
        <fullName evidence="14">Cytochrome b5 heme-binding domain-containing protein</fullName>
    </recommendedName>
</protein>
<evidence type="ECO:0000256" key="13">
    <source>
        <dbReference type="SAM" id="Phobius"/>
    </source>
</evidence>
<reference evidence="15" key="1">
    <citation type="submission" date="2023-06" db="EMBL/GenBank/DDBJ databases">
        <title>Male Hemibagrus guttatus genome.</title>
        <authorList>
            <person name="Bian C."/>
        </authorList>
    </citation>
    <scope>NUCLEOTIDE SEQUENCE</scope>
    <source>
        <strain evidence="15">Male_cb2023</strain>
        <tissue evidence="15">Muscle</tissue>
    </source>
</reference>
<evidence type="ECO:0000256" key="4">
    <source>
        <dbReference type="ARBA" id="ARBA00022516"/>
    </source>
</evidence>
<name>A0AAE0UZS9_9TELE</name>
<dbReference type="Pfam" id="PF00487">
    <property type="entry name" value="FA_desaturase"/>
    <property type="match status" value="2"/>
</dbReference>
<keyword evidence="8" id="KW-0560">Oxidoreductase</keyword>
<feature type="transmembrane region" description="Helical" evidence="13">
    <location>
        <begin position="272"/>
        <end position="295"/>
    </location>
</feature>
<dbReference type="InterPro" id="IPR012171">
    <property type="entry name" value="Fatty_acid_desaturase"/>
</dbReference>
<dbReference type="AlphaFoldDB" id="A0AAE0UZS9"/>
<keyword evidence="4" id="KW-0444">Lipid biosynthesis</keyword>
<dbReference type="GO" id="GO:0016020">
    <property type="term" value="C:membrane"/>
    <property type="evidence" value="ECO:0007669"/>
    <property type="project" value="UniProtKB-SubCell"/>
</dbReference>
<sequence>MDVNREMGGGGHWGEQLGSGENGICAQYTWEEVQKHIRKGDQWLVIERKVYNVSEWAKRHPGGSRLLQHYAGEDATDAFTAFHPDQRYVRKFMKPLLLGELAPSEPSQDHGKNAALIEDFRALRKKLEAQGLFRTSPLFFILYLAHILLLEALSVALLWSFGNGWIITLLISVILATSQAQAGWLQHDFGHLSVFKNSTWDHLVHKFVIGHVKGASANWWNHRHFQHHAKPNIVSKDPDINMLKLLVLGNVLPVEYGIKKLKHMPYNHQHRYFFLVGPPLLLPLYFNIHILQTMYLQRDWVRPTSEYYVFFFFFEDFAWYLSYNIRYLMFYAPYYGILGALVLHTFVRFIESHWFVWVTQMNHIPMDIDHDKHDDWLSMQLKATCNIEHSAFNDWFSGHLNFQIEHHLFPMMPRHNYSRASPQVRELCEKYGIQYQVKGLWESWCDVVRYSRSEPAVVQVRTCSAVPNTNRVMGDGGHRGEQQGSGERGSCAQYTWEEVQKHNRTGDQWLVIERKVYNVSEWTKRHPGGSRVLEHYVGEDATAALVKDFQALRKQLEEQGLFRTCPLFYILYLGHILLLEVLPLVLLWQFGNGWIVTILSAVMLATAQDPDLNTMEILVLGNIQPVEYGIKKLKHMPYNHQHKYFFLIGPPLLIPVFFSVHIFRTLCMRRHWVDFVWYLSYYTRFFLCYVSYYGLLGSVLLQSFVRFLESHWYVWVTQMNHIPMDIDYENHDDWLSMQLRATCNVEQSLFNDWFTGHLNFQIEHHVFPTMPRHNYVYVAPRLRELCEKYGVQYQVKGLLEAMSDII</sequence>
<evidence type="ECO:0000256" key="7">
    <source>
        <dbReference type="ARBA" id="ARBA00022989"/>
    </source>
</evidence>
<keyword evidence="10 13" id="KW-0472">Membrane</keyword>
<keyword evidence="5 13" id="KW-0812">Transmembrane</keyword>
<feature type="transmembrane region" description="Helical" evidence="13">
    <location>
        <begin position="156"/>
        <end position="176"/>
    </location>
</feature>
<keyword evidence="7 13" id="KW-1133">Transmembrane helix</keyword>
<keyword evidence="6" id="KW-0276">Fatty acid metabolism</keyword>
<evidence type="ECO:0000256" key="10">
    <source>
        <dbReference type="ARBA" id="ARBA00023136"/>
    </source>
</evidence>
<evidence type="ECO:0000256" key="2">
    <source>
        <dbReference type="ARBA" id="ARBA00005105"/>
    </source>
</evidence>
<comment type="subcellular location">
    <subcellularLocation>
        <location evidence="1">Membrane</location>
        <topology evidence="1">Multi-pass membrane protein</topology>
    </subcellularLocation>
</comment>
<dbReference type="InterPro" id="IPR036400">
    <property type="entry name" value="Cyt_B5-like_heme/steroid_sf"/>
</dbReference>
<feature type="non-terminal residue" evidence="15">
    <location>
        <position position="1"/>
    </location>
</feature>
<feature type="transmembrane region" description="Helical" evidence="13">
    <location>
        <begin position="131"/>
        <end position="150"/>
    </location>
</feature>
<evidence type="ECO:0000256" key="5">
    <source>
        <dbReference type="ARBA" id="ARBA00022692"/>
    </source>
</evidence>
<evidence type="ECO:0000256" key="9">
    <source>
        <dbReference type="ARBA" id="ARBA00023098"/>
    </source>
</evidence>
<keyword evidence="11" id="KW-0275">Fatty acid biosynthesis</keyword>
<dbReference type="InterPro" id="IPR001199">
    <property type="entry name" value="Cyt_B5-like_heme/steroid-bd"/>
</dbReference>
<evidence type="ECO:0000256" key="8">
    <source>
        <dbReference type="ARBA" id="ARBA00023002"/>
    </source>
</evidence>
<evidence type="ECO:0000256" key="11">
    <source>
        <dbReference type="ARBA" id="ARBA00023160"/>
    </source>
</evidence>
<evidence type="ECO:0000259" key="14">
    <source>
        <dbReference type="PROSITE" id="PS50255"/>
    </source>
</evidence>
<dbReference type="SMART" id="SM01117">
    <property type="entry name" value="Cyt-b5"/>
    <property type="match status" value="2"/>
</dbReference>
<feature type="domain" description="Cytochrome b5 heme-binding" evidence="14">
    <location>
        <begin position="25"/>
        <end position="102"/>
    </location>
</feature>
<feature type="transmembrane region" description="Helical" evidence="13">
    <location>
        <begin position="675"/>
        <end position="696"/>
    </location>
</feature>
<feature type="transmembrane region" description="Helical" evidence="13">
    <location>
        <begin position="560"/>
        <end position="579"/>
    </location>
</feature>
<evidence type="ECO:0000313" key="15">
    <source>
        <dbReference type="EMBL" id="KAK3526138.1"/>
    </source>
</evidence>
<proteinExistence type="inferred from homology"/>
<feature type="transmembrane region" description="Helical" evidence="13">
    <location>
        <begin position="644"/>
        <end position="663"/>
    </location>
</feature>
<dbReference type="Proteomes" id="UP001274896">
    <property type="component" value="Unassembled WGS sequence"/>
</dbReference>
<feature type="domain" description="Cytochrome b5 heme-binding" evidence="14">
    <location>
        <begin position="491"/>
        <end position="545"/>
    </location>
</feature>
<dbReference type="GO" id="GO:0016717">
    <property type="term" value="F:oxidoreductase activity, acting on paired donors, with oxidation of a pair of donors resulting in the reduction of molecular oxygen to two molecules of water"/>
    <property type="evidence" value="ECO:0007669"/>
    <property type="project" value="TreeGrafter"/>
</dbReference>
<dbReference type="EMBL" id="JAUCMX010000013">
    <property type="protein sequence ID" value="KAK3526138.1"/>
    <property type="molecule type" value="Genomic_DNA"/>
</dbReference>
<evidence type="ECO:0000313" key="16">
    <source>
        <dbReference type="Proteomes" id="UP001274896"/>
    </source>
</evidence>
<dbReference type="GO" id="GO:0006633">
    <property type="term" value="P:fatty acid biosynthetic process"/>
    <property type="evidence" value="ECO:0007669"/>
    <property type="project" value="UniProtKB-KW"/>
</dbReference>
<keyword evidence="16" id="KW-1185">Reference proteome</keyword>
<gene>
    <name evidence="15" type="ORF">QTP70_016116</name>
</gene>
<evidence type="ECO:0000256" key="12">
    <source>
        <dbReference type="SAM" id="MobiDB-lite"/>
    </source>
</evidence>
<keyword evidence="9" id="KW-0443">Lipid metabolism</keyword>
<comment type="pathway">
    <text evidence="2">Lipid metabolism; polyunsaturated fatty acid biosynthesis.</text>
</comment>
<evidence type="ECO:0000256" key="6">
    <source>
        <dbReference type="ARBA" id="ARBA00022832"/>
    </source>
</evidence>